<sequence>SPFPSAAPQFCFCFLFLRKSSSDHQPESTEHPHTARSRGIRPAHRPAHSTTSLPLHHVTGEER</sequence>
<reference evidence="2" key="4">
    <citation type="submission" date="2019-03" db="UniProtKB">
        <authorList>
            <consortium name="EnsemblPlants"/>
        </authorList>
    </citation>
    <scope>IDENTIFICATION</scope>
</reference>
<evidence type="ECO:0000313" key="3">
    <source>
        <dbReference type="Proteomes" id="UP000015105"/>
    </source>
</evidence>
<reference evidence="3" key="1">
    <citation type="journal article" date="2014" name="Science">
        <title>Ancient hybridizations among the ancestral genomes of bread wheat.</title>
        <authorList>
            <consortium name="International Wheat Genome Sequencing Consortium,"/>
            <person name="Marcussen T."/>
            <person name="Sandve S.R."/>
            <person name="Heier L."/>
            <person name="Spannagl M."/>
            <person name="Pfeifer M."/>
            <person name="Jakobsen K.S."/>
            <person name="Wulff B.B."/>
            <person name="Steuernagel B."/>
            <person name="Mayer K.F."/>
            <person name="Olsen O.A."/>
        </authorList>
    </citation>
    <scope>NUCLEOTIDE SEQUENCE [LARGE SCALE GENOMIC DNA]</scope>
    <source>
        <strain evidence="3">cv. AL8/78</strain>
    </source>
</reference>
<evidence type="ECO:0000256" key="1">
    <source>
        <dbReference type="SAM" id="MobiDB-lite"/>
    </source>
</evidence>
<feature type="region of interest" description="Disordered" evidence="1">
    <location>
        <begin position="22"/>
        <end position="63"/>
    </location>
</feature>
<feature type="compositionally biased region" description="Basic residues" evidence="1">
    <location>
        <begin position="34"/>
        <end position="47"/>
    </location>
</feature>
<reference evidence="2" key="5">
    <citation type="journal article" date="2021" name="G3 (Bethesda)">
        <title>Aegilops tauschii genome assembly Aet v5.0 features greater sequence contiguity and improved annotation.</title>
        <authorList>
            <person name="Wang L."/>
            <person name="Zhu T."/>
            <person name="Rodriguez J.C."/>
            <person name="Deal K.R."/>
            <person name="Dubcovsky J."/>
            <person name="McGuire P.E."/>
            <person name="Lux T."/>
            <person name="Spannagl M."/>
            <person name="Mayer K.F.X."/>
            <person name="Baldrich P."/>
            <person name="Meyers B.C."/>
            <person name="Huo N."/>
            <person name="Gu Y.Q."/>
            <person name="Zhou H."/>
            <person name="Devos K.M."/>
            <person name="Bennetzen J.L."/>
            <person name="Unver T."/>
            <person name="Budak H."/>
            <person name="Gulick P.J."/>
            <person name="Galiba G."/>
            <person name="Kalapos B."/>
            <person name="Nelson D.R."/>
            <person name="Li P."/>
            <person name="You F.M."/>
            <person name="Luo M.C."/>
            <person name="Dvorak J."/>
        </authorList>
    </citation>
    <scope>NUCLEOTIDE SEQUENCE [LARGE SCALE GENOMIC DNA]</scope>
    <source>
        <strain evidence="2">cv. AL8/78</strain>
    </source>
</reference>
<reference evidence="3" key="2">
    <citation type="journal article" date="2017" name="Nat. Plants">
        <title>The Aegilops tauschii genome reveals multiple impacts of transposons.</title>
        <authorList>
            <person name="Zhao G."/>
            <person name="Zou C."/>
            <person name="Li K."/>
            <person name="Wang K."/>
            <person name="Li T."/>
            <person name="Gao L."/>
            <person name="Zhang X."/>
            <person name="Wang H."/>
            <person name="Yang Z."/>
            <person name="Liu X."/>
            <person name="Jiang W."/>
            <person name="Mao L."/>
            <person name="Kong X."/>
            <person name="Jiao Y."/>
            <person name="Jia J."/>
        </authorList>
    </citation>
    <scope>NUCLEOTIDE SEQUENCE [LARGE SCALE GENOMIC DNA]</scope>
    <source>
        <strain evidence="3">cv. AL8/78</strain>
    </source>
</reference>
<dbReference type="Proteomes" id="UP000015105">
    <property type="component" value="Chromosome 2D"/>
</dbReference>
<dbReference type="EnsemblPlants" id="AET2Gv20431200.4">
    <property type="protein sequence ID" value="AET2Gv20431200.4"/>
    <property type="gene ID" value="AET2Gv20431200"/>
</dbReference>
<proteinExistence type="predicted"/>
<name>A0A453BAN7_AEGTS</name>
<accession>A0A453BAN7</accession>
<dbReference type="Gramene" id="AET2Gv20431200.4">
    <property type="protein sequence ID" value="AET2Gv20431200.4"/>
    <property type="gene ID" value="AET2Gv20431200"/>
</dbReference>
<evidence type="ECO:0000313" key="2">
    <source>
        <dbReference type="EnsemblPlants" id="AET2Gv20431200.4"/>
    </source>
</evidence>
<keyword evidence="3" id="KW-1185">Reference proteome</keyword>
<organism evidence="2 3">
    <name type="scientific">Aegilops tauschii subsp. strangulata</name>
    <name type="common">Goatgrass</name>
    <dbReference type="NCBI Taxonomy" id="200361"/>
    <lineage>
        <taxon>Eukaryota</taxon>
        <taxon>Viridiplantae</taxon>
        <taxon>Streptophyta</taxon>
        <taxon>Embryophyta</taxon>
        <taxon>Tracheophyta</taxon>
        <taxon>Spermatophyta</taxon>
        <taxon>Magnoliopsida</taxon>
        <taxon>Liliopsida</taxon>
        <taxon>Poales</taxon>
        <taxon>Poaceae</taxon>
        <taxon>BOP clade</taxon>
        <taxon>Pooideae</taxon>
        <taxon>Triticodae</taxon>
        <taxon>Triticeae</taxon>
        <taxon>Triticinae</taxon>
        <taxon>Aegilops</taxon>
    </lineage>
</organism>
<protein>
    <submittedName>
        <fullName evidence="2">Uncharacterized protein</fullName>
    </submittedName>
</protein>
<dbReference type="AlphaFoldDB" id="A0A453BAN7"/>
<feature type="compositionally biased region" description="Basic and acidic residues" evidence="1">
    <location>
        <begin position="22"/>
        <end position="33"/>
    </location>
</feature>
<reference evidence="2" key="3">
    <citation type="journal article" date="2017" name="Nature">
        <title>Genome sequence of the progenitor of the wheat D genome Aegilops tauschii.</title>
        <authorList>
            <person name="Luo M.C."/>
            <person name="Gu Y.Q."/>
            <person name="Puiu D."/>
            <person name="Wang H."/>
            <person name="Twardziok S.O."/>
            <person name="Deal K.R."/>
            <person name="Huo N."/>
            <person name="Zhu T."/>
            <person name="Wang L."/>
            <person name="Wang Y."/>
            <person name="McGuire P.E."/>
            <person name="Liu S."/>
            <person name="Long H."/>
            <person name="Ramasamy R.K."/>
            <person name="Rodriguez J.C."/>
            <person name="Van S.L."/>
            <person name="Yuan L."/>
            <person name="Wang Z."/>
            <person name="Xia Z."/>
            <person name="Xiao L."/>
            <person name="Anderson O.D."/>
            <person name="Ouyang S."/>
            <person name="Liang Y."/>
            <person name="Zimin A.V."/>
            <person name="Pertea G."/>
            <person name="Qi P."/>
            <person name="Bennetzen J.L."/>
            <person name="Dai X."/>
            <person name="Dawson M.W."/>
            <person name="Muller H.G."/>
            <person name="Kugler K."/>
            <person name="Rivarola-Duarte L."/>
            <person name="Spannagl M."/>
            <person name="Mayer K.F.X."/>
            <person name="Lu F.H."/>
            <person name="Bevan M.W."/>
            <person name="Leroy P."/>
            <person name="Li P."/>
            <person name="You F.M."/>
            <person name="Sun Q."/>
            <person name="Liu Z."/>
            <person name="Lyons E."/>
            <person name="Wicker T."/>
            <person name="Salzberg S.L."/>
            <person name="Devos K.M."/>
            <person name="Dvorak J."/>
        </authorList>
    </citation>
    <scope>NUCLEOTIDE SEQUENCE [LARGE SCALE GENOMIC DNA]</scope>
    <source>
        <strain evidence="2">cv. AL8/78</strain>
    </source>
</reference>